<dbReference type="eggNOG" id="COG3275">
    <property type="taxonomic scope" value="Bacteria"/>
</dbReference>
<evidence type="ECO:0000313" key="3">
    <source>
        <dbReference type="Proteomes" id="UP000015961"/>
    </source>
</evidence>
<feature type="transmembrane region" description="Helical" evidence="1">
    <location>
        <begin position="97"/>
        <end position="122"/>
    </location>
</feature>
<feature type="transmembrane region" description="Helical" evidence="1">
    <location>
        <begin position="7"/>
        <end position="28"/>
    </location>
</feature>
<accession>S0KNU3</accession>
<dbReference type="EMBL" id="ASWO01000003">
    <property type="protein sequence ID" value="EOT86223.1"/>
    <property type="molecule type" value="Genomic_DNA"/>
</dbReference>
<name>S0KNU3_9ENTE</name>
<evidence type="ECO:0008006" key="4">
    <source>
        <dbReference type="Google" id="ProtNLM"/>
    </source>
</evidence>
<keyword evidence="1" id="KW-0472">Membrane</keyword>
<reference evidence="2 3" key="1">
    <citation type="submission" date="2013-03" db="EMBL/GenBank/DDBJ databases">
        <title>The Genome Sequence of Enterococcus sulfureus ATCC_49903 (PacBio/Illumina hybrid assembly).</title>
        <authorList>
            <consortium name="The Broad Institute Genomics Platform"/>
            <consortium name="The Broad Institute Genome Sequencing Center for Infectious Disease"/>
            <person name="Earl A."/>
            <person name="Russ C."/>
            <person name="Gilmore M."/>
            <person name="Surin D."/>
            <person name="Walker B."/>
            <person name="Young S."/>
            <person name="Zeng Q."/>
            <person name="Gargeya S."/>
            <person name="Fitzgerald M."/>
            <person name="Haas B."/>
            <person name="Abouelleil A."/>
            <person name="Allen A.W."/>
            <person name="Alvarado L."/>
            <person name="Arachchi H.M."/>
            <person name="Berlin A.M."/>
            <person name="Chapman S.B."/>
            <person name="Gainer-Dewar J."/>
            <person name="Goldberg J."/>
            <person name="Griggs A."/>
            <person name="Gujja S."/>
            <person name="Hansen M."/>
            <person name="Howarth C."/>
            <person name="Imamovic A."/>
            <person name="Ireland A."/>
            <person name="Larimer J."/>
            <person name="McCowan C."/>
            <person name="Murphy C."/>
            <person name="Pearson M."/>
            <person name="Poon T.W."/>
            <person name="Priest M."/>
            <person name="Roberts A."/>
            <person name="Saif S."/>
            <person name="Shea T."/>
            <person name="Sisk P."/>
            <person name="Sykes S."/>
            <person name="Wortman J."/>
            <person name="Nusbaum C."/>
            <person name="Birren B."/>
        </authorList>
    </citation>
    <scope>NUCLEOTIDE SEQUENCE [LARGE SCALE GENOMIC DNA]</scope>
    <source>
        <strain evidence="2 3">ATCC 49903</strain>
    </source>
</reference>
<dbReference type="RefSeq" id="WP_016186050.1">
    <property type="nucleotide sequence ID" value="NZ_ASWO01000003.1"/>
</dbReference>
<dbReference type="Gene3D" id="1.10.1760.20">
    <property type="match status" value="1"/>
</dbReference>
<proteinExistence type="predicted"/>
<keyword evidence="3" id="KW-1185">Reference proteome</keyword>
<keyword evidence="1" id="KW-1133">Transmembrane helix</keyword>
<dbReference type="OrthoDB" id="9766854at2"/>
<feature type="transmembrane region" description="Helical" evidence="1">
    <location>
        <begin position="67"/>
        <end position="91"/>
    </location>
</feature>
<dbReference type="PATRIC" id="fig|1140003.3.peg.1558"/>
<dbReference type="Proteomes" id="UP000015961">
    <property type="component" value="Unassembled WGS sequence"/>
</dbReference>
<organism evidence="2 3">
    <name type="scientific">Enterococcus sulfureus ATCC 49903</name>
    <dbReference type="NCBI Taxonomy" id="1140003"/>
    <lineage>
        <taxon>Bacteria</taxon>
        <taxon>Bacillati</taxon>
        <taxon>Bacillota</taxon>
        <taxon>Bacilli</taxon>
        <taxon>Lactobacillales</taxon>
        <taxon>Enterococcaceae</taxon>
        <taxon>Enterococcus</taxon>
    </lineage>
</organism>
<comment type="caution">
    <text evidence="2">The sequence shown here is derived from an EMBL/GenBank/DDBJ whole genome shotgun (WGS) entry which is preliminary data.</text>
</comment>
<protein>
    <recommendedName>
        <fullName evidence="4">Integral membrane protein</fullName>
    </recommendedName>
</protein>
<evidence type="ECO:0000313" key="2">
    <source>
        <dbReference type="EMBL" id="EOT86223.1"/>
    </source>
</evidence>
<dbReference type="AlphaFoldDB" id="S0KNU3"/>
<dbReference type="STRING" id="1140003.OMY_01613"/>
<evidence type="ECO:0000256" key="1">
    <source>
        <dbReference type="SAM" id="Phobius"/>
    </source>
</evidence>
<sequence>MNQRTQLRPLIFCSFAVLFNIVLSLTVVTFQLPLVFLDCIGTVFISVVFGMRYGILTGVTTNLVAGIFFGPAVIPFALFSAVIAIVISWFAKKEFTYLRAIIAGLTSAILASFVSTILRLMIYGGYSFSRTMTNLVVSILHRSGENMFMATYWSSVLENGLDKVISCLLVAWLLHLPRLKRYFHR</sequence>
<feature type="transmembrane region" description="Helical" evidence="1">
    <location>
        <begin position="34"/>
        <end position="55"/>
    </location>
</feature>
<keyword evidence="1" id="KW-0812">Transmembrane</keyword>
<gene>
    <name evidence="2" type="ORF">I573_00976</name>
</gene>